<evidence type="ECO:0000313" key="4">
    <source>
        <dbReference type="Proteomes" id="UP000503339"/>
    </source>
</evidence>
<evidence type="ECO:0000259" key="2">
    <source>
        <dbReference type="Pfam" id="PF05598"/>
    </source>
</evidence>
<dbReference type="GO" id="GO:0006313">
    <property type="term" value="P:DNA transposition"/>
    <property type="evidence" value="ECO:0007669"/>
    <property type="project" value="InterPro"/>
</dbReference>
<accession>A0A6M7UWJ6</accession>
<dbReference type="GO" id="GO:0003677">
    <property type="term" value="F:DNA binding"/>
    <property type="evidence" value="ECO:0007669"/>
    <property type="project" value="InterPro"/>
</dbReference>
<keyword evidence="4" id="KW-1185">Reference proteome</keyword>
<reference evidence="3 4" key="1">
    <citation type="submission" date="2018-10" db="EMBL/GenBank/DDBJ databases">
        <authorList>
            <person name="Perry B.J."/>
            <person name="Sullivan J.T."/>
            <person name="Murphy R.J.T."/>
            <person name="Ramsay J.P."/>
            <person name="Ronson C.W."/>
        </authorList>
    </citation>
    <scope>NUCLEOTIDE SEQUENCE [LARGE SCALE GENOMIC DNA]</scope>
    <source>
        <strain evidence="3 4">NZP2014</strain>
    </source>
</reference>
<dbReference type="Pfam" id="PF01609">
    <property type="entry name" value="DDE_Tnp_1"/>
    <property type="match status" value="1"/>
</dbReference>
<dbReference type="KEGG" id="merd:EB233_31215"/>
<dbReference type="InterPro" id="IPR008490">
    <property type="entry name" value="Transposase_InsH_N"/>
</dbReference>
<proteinExistence type="predicted"/>
<dbReference type="PANTHER" id="PTHR33803:SF3">
    <property type="entry name" value="BLL1974 PROTEIN"/>
    <property type="match status" value="1"/>
</dbReference>
<dbReference type="Pfam" id="PF05598">
    <property type="entry name" value="DUF772"/>
    <property type="match status" value="1"/>
</dbReference>
<dbReference type="GO" id="GO:0004803">
    <property type="term" value="F:transposase activity"/>
    <property type="evidence" value="ECO:0007669"/>
    <property type="project" value="InterPro"/>
</dbReference>
<dbReference type="InterPro" id="IPR002559">
    <property type="entry name" value="Transposase_11"/>
</dbReference>
<feature type="domain" description="Transposase IS4-like" evidence="1">
    <location>
        <begin position="299"/>
        <end position="437"/>
    </location>
</feature>
<name>A0A6M7UWJ6_9HYPH</name>
<evidence type="ECO:0000259" key="1">
    <source>
        <dbReference type="Pfam" id="PF01609"/>
    </source>
</evidence>
<dbReference type="EMBL" id="CP033361">
    <property type="protein sequence ID" value="QKC80220.1"/>
    <property type="molecule type" value="Genomic_DNA"/>
</dbReference>
<evidence type="ECO:0000313" key="3">
    <source>
        <dbReference type="EMBL" id="QKC80220.1"/>
    </source>
</evidence>
<dbReference type="Proteomes" id="UP000503339">
    <property type="component" value="Chromosome"/>
</dbReference>
<dbReference type="PANTHER" id="PTHR33803">
    <property type="entry name" value="IS1478 TRANSPOSASE"/>
    <property type="match status" value="1"/>
</dbReference>
<protein>
    <submittedName>
        <fullName evidence="3">ISNCY family transposase</fullName>
    </submittedName>
</protein>
<dbReference type="RefSeq" id="WP_027047176.1">
    <property type="nucleotide sequence ID" value="NZ_CP033361.1"/>
</dbReference>
<organism evidence="3 4">
    <name type="scientific">Mesorhizobium erdmanii</name>
    <dbReference type="NCBI Taxonomy" id="1777866"/>
    <lineage>
        <taxon>Bacteria</taxon>
        <taxon>Pseudomonadati</taxon>
        <taxon>Pseudomonadota</taxon>
        <taxon>Alphaproteobacteria</taxon>
        <taxon>Hyphomicrobiales</taxon>
        <taxon>Phyllobacteriaceae</taxon>
        <taxon>Mesorhizobium</taxon>
    </lineage>
</organism>
<dbReference type="NCBIfam" id="NF033593">
    <property type="entry name" value="transpos_ISNCY_1"/>
    <property type="match status" value="1"/>
</dbReference>
<dbReference type="AlphaFoldDB" id="A0A6M7UWJ6"/>
<feature type="domain" description="Transposase InsH N-terminal" evidence="2">
    <location>
        <begin position="21"/>
        <end position="106"/>
    </location>
</feature>
<gene>
    <name evidence="3" type="ORF">EB233_31215</name>
</gene>
<sequence length="446" mass="50397">MRQERTVQASIFDLFATHEIGHELKAMSQWLDEHHDLLGLVARDLVRRSVRATGRQGLPAEAVLRCALLKQYRQLTYQELAFHLEDSASFRAFARLPWSWSPQKSVLQKTISAIRPEVWEEINRALLSSARQAKLEDGGVVRLDSTVTSALMHEPSDSSLLWDAVRIMVRLLKQAGALAGGAGLAWRDHCRAAKKRARKIQFTRGRPNRVQLYRELIAITRATLAYLRQAAAQLAVARSPLVELWQAQLCHYRPLIERIITQSERRVLAGELVPASDKLVSLFEPHADIIVKGSRDTEYGHKLNLTTGRSGMILDLVIEAGNPRDSDRLLPMLERHIAFYGHAPRQAAADGGFASRGNLVTAKALGVRDMAFHKKAGLRIEDMVRSNWVYRKLRNFRAGIEADISCLKRAYGLARCTWRGLDHFKSYVWSSVVAYNLVVFTRLKPT</sequence>